<feature type="binding site" evidence="2">
    <location>
        <position position="462"/>
    </location>
    <ligand>
        <name>L-glutamate</name>
        <dbReference type="ChEBI" id="CHEBI:29985"/>
    </ligand>
</feature>
<dbReference type="OrthoDB" id="2015213at2759"/>
<dbReference type="Proteomes" id="UP000886520">
    <property type="component" value="Chromosome 18"/>
</dbReference>
<evidence type="ECO:0000313" key="5">
    <source>
        <dbReference type="EMBL" id="KAI5066369.1"/>
    </source>
</evidence>
<comment type="catalytic activity">
    <reaction evidence="3">
        <text>glutathione + H2O = L-cysteinylglycine + L-glutamate</text>
        <dbReference type="Rhea" id="RHEA:28807"/>
        <dbReference type="ChEBI" id="CHEBI:15377"/>
        <dbReference type="ChEBI" id="CHEBI:29985"/>
        <dbReference type="ChEBI" id="CHEBI:57925"/>
        <dbReference type="ChEBI" id="CHEBI:61694"/>
        <dbReference type="EC" id="3.4.19.13"/>
    </reaction>
</comment>
<dbReference type="PRINTS" id="PR01210">
    <property type="entry name" value="GGTRANSPTASE"/>
</dbReference>
<name>A0A9D4Z9A0_ADICA</name>
<dbReference type="FunFam" id="1.10.246.130:FF:000001">
    <property type="entry name" value="Gamma-glutamyltransferase 5 isoform 1"/>
    <property type="match status" value="1"/>
</dbReference>
<dbReference type="SUPFAM" id="SSF56235">
    <property type="entry name" value="N-terminal nucleophile aminohydrolases (Ntn hydrolases)"/>
    <property type="match status" value="1"/>
</dbReference>
<reference evidence="5" key="1">
    <citation type="submission" date="2021-01" db="EMBL/GenBank/DDBJ databases">
        <title>Adiantum capillus-veneris genome.</title>
        <authorList>
            <person name="Fang Y."/>
            <person name="Liao Q."/>
        </authorList>
    </citation>
    <scope>NUCLEOTIDE SEQUENCE</scope>
    <source>
        <strain evidence="5">H3</strain>
        <tissue evidence="5">Leaf</tissue>
    </source>
</reference>
<feature type="chain" id="PRO_5038735582" description="Glutathione hydrolase" evidence="4">
    <location>
        <begin position="20"/>
        <end position="575"/>
    </location>
</feature>
<dbReference type="Pfam" id="PF01019">
    <property type="entry name" value="G_glu_transpept"/>
    <property type="match status" value="1"/>
</dbReference>
<protein>
    <recommendedName>
        <fullName evidence="3">Glutathione hydrolase</fullName>
        <ecNumber evidence="3">2.3.2.2</ecNumber>
        <ecNumber evidence="3">3.4.19.13</ecNumber>
    </recommendedName>
    <alternativeName>
        <fullName evidence="3">Gamma-glutamyltransferase</fullName>
    </alternativeName>
    <alternativeName>
        <fullName evidence="3">Gamma-glutamyltranspeptidase</fullName>
    </alternativeName>
</protein>
<accession>A0A9D4Z9A0</accession>
<comment type="caution">
    <text evidence="5">The sequence shown here is derived from an EMBL/GenBank/DDBJ whole genome shotgun (WGS) entry which is preliminary data.</text>
</comment>
<evidence type="ECO:0000256" key="1">
    <source>
        <dbReference type="PIRSR" id="PIRSR600101-1"/>
    </source>
</evidence>
<gene>
    <name evidence="5" type="ORF">GOP47_0018993</name>
</gene>
<dbReference type="GO" id="GO:0036374">
    <property type="term" value="F:glutathione hydrolase activity"/>
    <property type="evidence" value="ECO:0007669"/>
    <property type="project" value="UniProtKB-UniRule"/>
</dbReference>
<dbReference type="InterPro" id="IPR000101">
    <property type="entry name" value="GGT_peptidase"/>
</dbReference>
<keyword evidence="3" id="KW-0808">Transferase</keyword>
<feature type="binding site" evidence="2">
    <location>
        <begin position="440"/>
        <end position="441"/>
    </location>
    <ligand>
        <name>L-glutamate</name>
        <dbReference type="ChEBI" id="CHEBI:29985"/>
    </ligand>
</feature>
<dbReference type="NCBIfam" id="TIGR00066">
    <property type="entry name" value="g_glut_trans"/>
    <property type="match status" value="1"/>
</dbReference>
<dbReference type="AlphaFoldDB" id="A0A9D4Z9A0"/>
<evidence type="ECO:0000256" key="2">
    <source>
        <dbReference type="PIRSR" id="PIRSR600101-2"/>
    </source>
</evidence>
<keyword evidence="3" id="KW-0012">Acyltransferase</keyword>
<proteinExistence type="predicted"/>
<feature type="binding site" evidence="2">
    <location>
        <position position="103"/>
    </location>
    <ligand>
        <name>L-glutamate</name>
        <dbReference type="ChEBI" id="CHEBI:29985"/>
    </ligand>
</feature>
<feature type="signal peptide" evidence="4">
    <location>
        <begin position="1"/>
        <end position="19"/>
    </location>
</feature>
<dbReference type="GO" id="GO:0005886">
    <property type="term" value="C:plasma membrane"/>
    <property type="evidence" value="ECO:0007669"/>
    <property type="project" value="TreeGrafter"/>
</dbReference>
<comment type="catalytic activity">
    <reaction evidence="3">
        <text>an N-terminal (5-L-glutamyl)-[peptide] + an alpha-amino acid = 5-L-glutamyl amino acid + an N-terminal L-alpha-aminoacyl-[peptide]</text>
        <dbReference type="Rhea" id="RHEA:23904"/>
        <dbReference type="Rhea" id="RHEA-COMP:9780"/>
        <dbReference type="Rhea" id="RHEA-COMP:9795"/>
        <dbReference type="ChEBI" id="CHEBI:77644"/>
        <dbReference type="ChEBI" id="CHEBI:78597"/>
        <dbReference type="ChEBI" id="CHEBI:78599"/>
        <dbReference type="ChEBI" id="CHEBI:78608"/>
        <dbReference type="EC" id="2.3.2.2"/>
    </reaction>
</comment>
<keyword evidence="4" id="KW-0732">Signal</keyword>
<dbReference type="EC" id="3.4.19.13" evidence="3"/>
<dbReference type="PANTHER" id="PTHR11686">
    <property type="entry name" value="GAMMA GLUTAMYL TRANSPEPTIDASE"/>
    <property type="match status" value="1"/>
</dbReference>
<sequence length="575" mass="61538">MQPCAATLITLLLVLVVHAGAHYEGGRSRVAYGHRGAVASDEGRCSAIGRNVMAKRGGNAVDACVSVALCLGVLNPGASGIGGGAFLLFRPANSTSAIAFDFREVAPAAASQNMYAENADLQLNGGLYVAVPGELAGLYLVWQQYGSLTWKSLVKPAIQLADNGFIVRRYLASALNASSASILADEGFREVFAPNGTLLKAGDVCFRKSLAKSLESIALHGPDAFYRGPIGESFVRDVRTADGILTIKDLNDYAVKIRDAIVHEVQGLTIYGMPPPSFGGACMAMVLNILAAYPDPFEAVRGPLGLHRIVEAFKHAFALRMNLGDPDFVDVKDVVSLMLNATYAAELQKLINDSRTYPPTYYGGRWNQLTDHGTSHFNIVDQDRNALSMTSTINYAFGAKVLSKSTGIVMNNEMGDFSLPSNDPAAARANLIVPYKRPMSSMAPSIIMKDGQFLAALGGSGGVKIITTTIQVFIERFWKGHSSLASISKPRVHHQLMPNVINYENWTTASGELIEEPEAVLSHLKSKGHNVTASAPGGISQLIVQRLCKQQAGCKAKGRLTAVSDLRKDGYPSAY</sequence>
<feature type="binding site" evidence="2">
    <location>
        <position position="416"/>
    </location>
    <ligand>
        <name>L-glutamate</name>
        <dbReference type="ChEBI" id="CHEBI:29985"/>
    </ligand>
</feature>
<keyword evidence="3" id="KW-0378">Hydrolase</keyword>
<feature type="active site" description="Nucleophile" evidence="1">
    <location>
        <position position="374"/>
    </location>
</feature>
<dbReference type="GO" id="GO:0006751">
    <property type="term" value="P:glutathione catabolic process"/>
    <property type="evidence" value="ECO:0007669"/>
    <property type="project" value="UniProtKB-UniRule"/>
</dbReference>
<comment type="pathway">
    <text evidence="3">Sulfur metabolism; glutathione metabolism.</text>
</comment>
<keyword evidence="6" id="KW-1185">Reference proteome</keyword>
<dbReference type="EC" id="2.3.2.2" evidence="3"/>
<evidence type="ECO:0000256" key="3">
    <source>
        <dbReference type="RuleBase" id="RU368068"/>
    </source>
</evidence>
<dbReference type="InterPro" id="IPR029055">
    <property type="entry name" value="Ntn_hydrolases_N"/>
</dbReference>
<comment type="function">
    <text evidence="3">Cleaves the gamma-glutamyl peptide bond of glutathione and glutathione conjugates.</text>
</comment>
<evidence type="ECO:0000256" key="4">
    <source>
        <dbReference type="SAM" id="SignalP"/>
    </source>
</evidence>
<feature type="binding site" evidence="2">
    <location>
        <begin position="392"/>
        <end position="394"/>
    </location>
    <ligand>
        <name>L-glutamate</name>
        <dbReference type="ChEBI" id="CHEBI:29985"/>
    </ligand>
</feature>
<dbReference type="InterPro" id="IPR043137">
    <property type="entry name" value="GGT_ssub_C"/>
</dbReference>
<organism evidence="5 6">
    <name type="scientific">Adiantum capillus-veneris</name>
    <name type="common">Maidenhair fern</name>
    <dbReference type="NCBI Taxonomy" id="13818"/>
    <lineage>
        <taxon>Eukaryota</taxon>
        <taxon>Viridiplantae</taxon>
        <taxon>Streptophyta</taxon>
        <taxon>Embryophyta</taxon>
        <taxon>Tracheophyta</taxon>
        <taxon>Polypodiopsida</taxon>
        <taxon>Polypodiidae</taxon>
        <taxon>Polypodiales</taxon>
        <taxon>Pteridineae</taxon>
        <taxon>Pteridaceae</taxon>
        <taxon>Vittarioideae</taxon>
        <taxon>Adiantum</taxon>
    </lineage>
</organism>
<comment type="catalytic activity">
    <reaction evidence="3">
        <text>an S-substituted glutathione + H2O = an S-substituted L-cysteinylglycine + L-glutamate</text>
        <dbReference type="Rhea" id="RHEA:59468"/>
        <dbReference type="ChEBI" id="CHEBI:15377"/>
        <dbReference type="ChEBI" id="CHEBI:29985"/>
        <dbReference type="ChEBI" id="CHEBI:90779"/>
        <dbReference type="ChEBI" id="CHEBI:143103"/>
        <dbReference type="EC" id="3.4.19.13"/>
    </reaction>
</comment>
<dbReference type="GO" id="GO:0103068">
    <property type="term" value="F:leukotriene C4 gamma-glutamyl transferase activity"/>
    <property type="evidence" value="ECO:0007669"/>
    <property type="project" value="UniProtKB-EC"/>
</dbReference>
<dbReference type="PANTHER" id="PTHR11686:SF9">
    <property type="entry name" value="RE13973P"/>
    <property type="match status" value="1"/>
</dbReference>
<dbReference type="Gene3D" id="3.60.20.40">
    <property type="match status" value="1"/>
</dbReference>
<dbReference type="EMBL" id="JABFUD020000018">
    <property type="protein sequence ID" value="KAI5066369.1"/>
    <property type="molecule type" value="Genomic_DNA"/>
</dbReference>
<dbReference type="InterPro" id="IPR043138">
    <property type="entry name" value="GGT_lsub"/>
</dbReference>
<evidence type="ECO:0000313" key="6">
    <source>
        <dbReference type="Proteomes" id="UP000886520"/>
    </source>
</evidence>
<dbReference type="Gene3D" id="1.10.246.130">
    <property type="match status" value="1"/>
</dbReference>